<accession>A0A9W9HWA2</accession>
<comment type="caution">
    <text evidence="2">The sequence shown here is derived from an EMBL/GenBank/DDBJ whole genome shotgun (WGS) entry which is preliminary data.</text>
</comment>
<dbReference type="PANTHER" id="PTHR35896">
    <property type="entry name" value="IG-LIKE DOMAIN-CONTAINING PROTEIN"/>
    <property type="match status" value="1"/>
</dbReference>
<reference evidence="2" key="2">
    <citation type="journal article" date="2023" name="IMA Fungus">
        <title>Comparative genomic study of the Penicillium genus elucidates a diverse pangenome and 15 lateral gene transfer events.</title>
        <authorList>
            <person name="Petersen C."/>
            <person name="Sorensen T."/>
            <person name="Nielsen M.R."/>
            <person name="Sondergaard T.E."/>
            <person name="Sorensen J.L."/>
            <person name="Fitzpatrick D.A."/>
            <person name="Frisvad J.C."/>
            <person name="Nielsen K.L."/>
        </authorList>
    </citation>
    <scope>NUCLEOTIDE SEQUENCE</scope>
    <source>
        <strain evidence="2">IBT 26290</strain>
    </source>
</reference>
<sequence length="266" mass="29856">MAEYKKILGEDSQSSDNDSVAAEGWTKYDHLRNFGVRTVIFILFVQVITYLAIVLLLAWILKNQGSYQNLNGKNSEKTAINQTRTDITSCGRTPAEAIAAHCFFDIFLFGWTPPECTDLQLYNESLTTLNSQLEGSPAFYTLSSSSSALPSSKYTPLSFSTIENYALGATSATDSELLTNGDEVFATWEHYLVSCTYGWQKVQRAAMRNWPLEEWSASYALAAHCGPDLLTREKRESESIVSRHTPWYPRCGLEAKDLRREIADTI</sequence>
<name>A0A9W9HWA2_9EURO</name>
<dbReference type="PANTHER" id="PTHR35896:SF3">
    <property type="entry name" value="MAJOR FACILITATOR SUPERFAMILY TRANSPORTER"/>
    <property type="match status" value="1"/>
</dbReference>
<dbReference type="AlphaFoldDB" id="A0A9W9HWA2"/>
<dbReference type="InterPro" id="IPR053008">
    <property type="entry name" value="Phomopsin_biosynth_assoc"/>
</dbReference>
<evidence type="ECO:0000313" key="2">
    <source>
        <dbReference type="EMBL" id="KAJ5160118.1"/>
    </source>
</evidence>
<dbReference type="EMBL" id="JAPQKN010000004">
    <property type="protein sequence ID" value="KAJ5160118.1"/>
    <property type="molecule type" value="Genomic_DNA"/>
</dbReference>
<dbReference type="Proteomes" id="UP001149163">
    <property type="component" value="Unassembled WGS sequence"/>
</dbReference>
<gene>
    <name evidence="2" type="ORF">N7482_007122</name>
</gene>
<dbReference type="RefSeq" id="XP_056541676.1">
    <property type="nucleotide sequence ID" value="XM_056689247.1"/>
</dbReference>
<evidence type="ECO:0000313" key="3">
    <source>
        <dbReference type="Proteomes" id="UP001149163"/>
    </source>
</evidence>
<dbReference type="OrthoDB" id="3501153at2759"/>
<reference evidence="2" key="1">
    <citation type="submission" date="2022-11" db="EMBL/GenBank/DDBJ databases">
        <authorList>
            <person name="Petersen C."/>
        </authorList>
    </citation>
    <scope>NUCLEOTIDE SEQUENCE</scope>
    <source>
        <strain evidence="2">IBT 26290</strain>
    </source>
</reference>
<keyword evidence="1" id="KW-0472">Membrane</keyword>
<dbReference type="GeneID" id="81428423"/>
<keyword evidence="1" id="KW-0812">Transmembrane</keyword>
<evidence type="ECO:0000256" key="1">
    <source>
        <dbReference type="SAM" id="Phobius"/>
    </source>
</evidence>
<proteinExistence type="predicted"/>
<organism evidence="2 3">
    <name type="scientific">Penicillium canariense</name>
    <dbReference type="NCBI Taxonomy" id="189055"/>
    <lineage>
        <taxon>Eukaryota</taxon>
        <taxon>Fungi</taxon>
        <taxon>Dikarya</taxon>
        <taxon>Ascomycota</taxon>
        <taxon>Pezizomycotina</taxon>
        <taxon>Eurotiomycetes</taxon>
        <taxon>Eurotiomycetidae</taxon>
        <taxon>Eurotiales</taxon>
        <taxon>Aspergillaceae</taxon>
        <taxon>Penicillium</taxon>
    </lineage>
</organism>
<protein>
    <submittedName>
        <fullName evidence="2">Uncharacterized protein</fullName>
    </submittedName>
</protein>
<keyword evidence="3" id="KW-1185">Reference proteome</keyword>
<keyword evidence="1" id="KW-1133">Transmembrane helix</keyword>
<feature type="transmembrane region" description="Helical" evidence="1">
    <location>
        <begin position="39"/>
        <end position="61"/>
    </location>
</feature>